<reference evidence="1" key="1">
    <citation type="journal article" date="2014" name="Nat. Commun.">
        <title>Multiple recent horizontal transfers of a large genomic region in cheese making fungi.</title>
        <authorList>
            <person name="Cheeseman K."/>
            <person name="Ropars J."/>
            <person name="Renault P."/>
            <person name="Dupont J."/>
            <person name="Gouzy J."/>
            <person name="Branca A."/>
            <person name="Abraham A.L."/>
            <person name="Ceppi M."/>
            <person name="Conseiller E."/>
            <person name="Debuchy R."/>
            <person name="Malagnac F."/>
            <person name="Goarin A."/>
            <person name="Silar P."/>
            <person name="Lacoste S."/>
            <person name="Sallet E."/>
            <person name="Bensimon A."/>
            <person name="Giraud T."/>
            <person name="Brygoo Y."/>
        </authorList>
    </citation>
    <scope>NUCLEOTIDE SEQUENCE [LARGE SCALE GENOMIC DNA]</scope>
    <source>
        <strain evidence="1">FM164</strain>
    </source>
</reference>
<protein>
    <submittedName>
        <fullName evidence="1">Uncharacterized protein</fullName>
    </submittedName>
</protein>
<proteinExistence type="predicted"/>
<evidence type="ECO:0000313" key="2">
    <source>
        <dbReference type="Proteomes" id="UP000030686"/>
    </source>
</evidence>
<organism evidence="1 2">
    <name type="scientific">Penicillium roqueforti (strain FM164)</name>
    <dbReference type="NCBI Taxonomy" id="1365484"/>
    <lineage>
        <taxon>Eukaryota</taxon>
        <taxon>Fungi</taxon>
        <taxon>Dikarya</taxon>
        <taxon>Ascomycota</taxon>
        <taxon>Pezizomycotina</taxon>
        <taxon>Eurotiomycetes</taxon>
        <taxon>Eurotiomycetidae</taxon>
        <taxon>Eurotiales</taxon>
        <taxon>Aspergillaceae</taxon>
        <taxon>Penicillium</taxon>
    </lineage>
</organism>
<keyword evidence="2" id="KW-1185">Reference proteome</keyword>
<dbReference type="Proteomes" id="UP000030686">
    <property type="component" value="Unassembled WGS sequence"/>
</dbReference>
<gene>
    <name evidence="1" type="ORF">PROQFM164_S13g000013</name>
</gene>
<name>W6QPX7_PENRF</name>
<sequence length="38" mass="4383">MLLIESSRVRIGDKGELKILVNVANKTAYYNLESFKRI</sequence>
<dbReference type="AlphaFoldDB" id="W6QPX7"/>
<accession>W6QPX7</accession>
<dbReference type="OrthoDB" id="4337659at2759"/>
<dbReference type="EMBL" id="HG792027">
    <property type="protein sequence ID" value="CDM38490.1"/>
    <property type="molecule type" value="Genomic_DNA"/>
</dbReference>
<evidence type="ECO:0000313" key="1">
    <source>
        <dbReference type="EMBL" id="CDM38490.1"/>
    </source>
</evidence>